<name>A0A061J0Z6_TRYRA</name>
<feature type="chain" id="PRO_5001601406" evidence="1">
    <location>
        <begin position="19"/>
        <end position="656"/>
    </location>
</feature>
<evidence type="ECO:0000256" key="1">
    <source>
        <dbReference type="SAM" id="SignalP"/>
    </source>
</evidence>
<protein>
    <submittedName>
        <fullName evidence="2">Uncharacterized protein</fullName>
    </submittedName>
</protein>
<evidence type="ECO:0000313" key="3">
    <source>
        <dbReference type="Proteomes" id="UP000031737"/>
    </source>
</evidence>
<accession>A0A061J0Z6</accession>
<organism evidence="2 3">
    <name type="scientific">Trypanosoma rangeli SC58</name>
    <dbReference type="NCBI Taxonomy" id="429131"/>
    <lineage>
        <taxon>Eukaryota</taxon>
        <taxon>Discoba</taxon>
        <taxon>Euglenozoa</taxon>
        <taxon>Kinetoplastea</taxon>
        <taxon>Metakinetoplastina</taxon>
        <taxon>Trypanosomatida</taxon>
        <taxon>Trypanosomatidae</taxon>
        <taxon>Trypanosoma</taxon>
        <taxon>Herpetosoma</taxon>
    </lineage>
</organism>
<evidence type="ECO:0000313" key="2">
    <source>
        <dbReference type="EMBL" id="ESL07985.1"/>
    </source>
</evidence>
<proteinExistence type="predicted"/>
<keyword evidence="3" id="KW-1185">Reference proteome</keyword>
<gene>
    <name evidence="2" type="ORF">TRSC58_04320</name>
</gene>
<keyword evidence="1" id="KW-0732">Signal</keyword>
<sequence length="656" mass="69937">MFFVISFLICPNVCPSLGCCIRLLPPPRRGYALVSLPGPPASLPPFLCIHLAFFSHVCLFIVAPVSWEVKHVVRGSERTQMPFCNVTPSEADRLRAAAMEEDEKGVVMAEHAVLLAENIMRRYAEGRYADRDSAGTGESSPSSSPSWFDAVGADAARTVREFPYPSLFLHPLPLNMREYPDAPPPFLLAQPTVAAVGDADDGDVGGAPRGGYRAMLLLNGGAPAMVTVLQGECGLAVVAPRIGSTESQGAYLLSPDATSCTIVACRVGLHPQLRQRVMAAAGEATESGDGAFAWQCCKTFAAAMGHFDSARGVAEALYEMLWETALPAWFYAALRNGRGTSGGGVVGAAADLVERLRRLAQTAAATDAAPADLDVPVLMAEWFVVGGVRSRKHTLPILAAVLGALFAADETDGGGAVLSRGGRCILRPSFRLSDVFGGESKEGVGATSVRLAHRLREDGVCFWSLITVLRPWVGGRAGQLYSCPASWGLLVDVGGGGCWPAMVQPGTRCYPLAGLRHALVRLGFHWTCPLQREGTLRVRRVAATARATTYFGLKLTPQVESACDVSLATYVALFLHRREDAAAAAPLPVVVRRGMWEKLEDVGVLDDVPDSVFLLSSTTPHCEPPDFAAMGRQRLSVMGEFSVADVFEEDTVGILA</sequence>
<dbReference type="AlphaFoldDB" id="A0A061J0Z6"/>
<reference evidence="2 3" key="1">
    <citation type="submission" date="2013-07" db="EMBL/GenBank/DDBJ databases">
        <authorList>
            <person name="Stoco P.H."/>
            <person name="Wagner G."/>
            <person name="Gerber A."/>
            <person name="Zaha A."/>
            <person name="Thompson C."/>
            <person name="Bartholomeu D.C."/>
            <person name="Luckemeyer D.D."/>
            <person name="Bahia D."/>
            <person name="Loreto E."/>
            <person name="Prestes E.B."/>
            <person name="Lima F.M."/>
            <person name="Rodrigues-Luiz G."/>
            <person name="Vallejo G.A."/>
            <person name="Filho J.F."/>
            <person name="Monteiro K.M."/>
            <person name="Tyler K.M."/>
            <person name="de Almeida L.G."/>
            <person name="Ortiz M.F."/>
            <person name="Siervo M.A."/>
            <person name="de Moraes M.H."/>
            <person name="Cunha O.L."/>
            <person name="Mendonca-Neto R."/>
            <person name="Silva R."/>
            <person name="Teixeira S.M."/>
            <person name="Murta S.M."/>
            <person name="Sincero T.C."/>
            <person name="Mendes T.A."/>
            <person name="Urmenyi T.P."/>
            <person name="Silva V.G."/>
            <person name="da Rocha W.D."/>
            <person name="Andersson B."/>
            <person name="Romanha A.J."/>
            <person name="Steindel M."/>
            <person name="de Vasconcelos A.T."/>
            <person name="Grisard E.C."/>
        </authorList>
    </citation>
    <scope>NUCLEOTIDE SEQUENCE [LARGE SCALE GENOMIC DNA]</scope>
    <source>
        <strain evidence="2 3">SC58</strain>
    </source>
</reference>
<dbReference type="OrthoDB" id="273704at2759"/>
<dbReference type="EMBL" id="AUPL01004320">
    <property type="protein sequence ID" value="ESL07985.1"/>
    <property type="molecule type" value="Genomic_DNA"/>
</dbReference>
<dbReference type="Proteomes" id="UP000031737">
    <property type="component" value="Unassembled WGS sequence"/>
</dbReference>
<comment type="caution">
    <text evidence="2">The sequence shown here is derived from an EMBL/GenBank/DDBJ whole genome shotgun (WGS) entry which is preliminary data.</text>
</comment>
<dbReference type="VEuPathDB" id="TriTrypDB:TRSC58_04320"/>
<feature type="signal peptide" evidence="1">
    <location>
        <begin position="1"/>
        <end position="18"/>
    </location>
</feature>